<evidence type="ECO:0000313" key="12">
    <source>
        <dbReference type="Proteomes" id="UP001485459"/>
    </source>
</evidence>
<comment type="catalytic activity">
    <reaction evidence="1 8">
        <text>[(1-&gt;4)-alpha-D-glucosyl](n) + ADP-alpha-D-glucose = [(1-&gt;4)-alpha-D-glucosyl](n+1) + ADP + H(+)</text>
        <dbReference type="Rhea" id="RHEA:18189"/>
        <dbReference type="Rhea" id="RHEA-COMP:9584"/>
        <dbReference type="Rhea" id="RHEA-COMP:9587"/>
        <dbReference type="ChEBI" id="CHEBI:15378"/>
        <dbReference type="ChEBI" id="CHEBI:15444"/>
        <dbReference type="ChEBI" id="CHEBI:57498"/>
        <dbReference type="ChEBI" id="CHEBI:456216"/>
        <dbReference type="EC" id="2.4.1.21"/>
    </reaction>
</comment>
<dbReference type="RefSeq" id="WP_341835835.1">
    <property type="nucleotide sequence ID" value="NZ_CP149822.1"/>
</dbReference>
<dbReference type="Proteomes" id="UP001485459">
    <property type="component" value="Chromosome"/>
</dbReference>
<dbReference type="Pfam" id="PF08323">
    <property type="entry name" value="Glyco_transf_5"/>
    <property type="match status" value="1"/>
</dbReference>
<dbReference type="InterPro" id="IPR001296">
    <property type="entry name" value="Glyco_trans_1"/>
</dbReference>
<evidence type="ECO:0000256" key="2">
    <source>
        <dbReference type="ARBA" id="ARBA00002764"/>
    </source>
</evidence>
<evidence type="ECO:0000256" key="1">
    <source>
        <dbReference type="ARBA" id="ARBA00001478"/>
    </source>
</evidence>
<comment type="function">
    <text evidence="2 8">Synthesizes alpha-1,4-glucan chains using ADP-glucose.</text>
</comment>
<keyword evidence="6 8" id="KW-0808">Transferase</keyword>
<dbReference type="NCBIfam" id="TIGR02095">
    <property type="entry name" value="glgA"/>
    <property type="match status" value="1"/>
</dbReference>
<protein>
    <recommendedName>
        <fullName evidence="8">Glycogen synthase</fullName>
        <ecNumber evidence="8">2.4.1.21</ecNumber>
    </recommendedName>
    <alternativeName>
        <fullName evidence="8">Starch [bacterial glycogen] synthase</fullName>
    </alternativeName>
</protein>
<evidence type="ECO:0000256" key="8">
    <source>
        <dbReference type="HAMAP-Rule" id="MF_00484"/>
    </source>
</evidence>
<comment type="pathway">
    <text evidence="3 8">Glycan biosynthesis; glycogen biosynthesis.</text>
</comment>
<feature type="domain" description="Starch synthase catalytic" evidence="10">
    <location>
        <begin position="3"/>
        <end position="234"/>
    </location>
</feature>
<evidence type="ECO:0000256" key="3">
    <source>
        <dbReference type="ARBA" id="ARBA00004964"/>
    </source>
</evidence>
<dbReference type="PANTHER" id="PTHR45825">
    <property type="entry name" value="GRANULE-BOUND STARCH SYNTHASE 1, CHLOROPLASTIC/AMYLOPLASTIC"/>
    <property type="match status" value="1"/>
</dbReference>
<keyword evidence="12" id="KW-1185">Reference proteome</keyword>
<dbReference type="Pfam" id="PF00534">
    <property type="entry name" value="Glycos_transf_1"/>
    <property type="match status" value="1"/>
</dbReference>
<evidence type="ECO:0000259" key="9">
    <source>
        <dbReference type="Pfam" id="PF00534"/>
    </source>
</evidence>
<reference evidence="12" key="1">
    <citation type="submission" date="2024-03" db="EMBL/GenBank/DDBJ databases">
        <title>Chitinophaga horti sp. nov., isolated from garden soil.</title>
        <authorList>
            <person name="Lee D.S."/>
            <person name="Han D.M."/>
            <person name="Baek J.H."/>
            <person name="Choi D.G."/>
            <person name="Jeon J.H."/>
            <person name="Jeon C.O."/>
        </authorList>
    </citation>
    <scope>NUCLEOTIDE SEQUENCE [LARGE SCALE GENOMIC DNA]</scope>
    <source>
        <strain evidence="12">GPA1</strain>
    </source>
</reference>
<dbReference type="HAMAP" id="MF_00484">
    <property type="entry name" value="Glycogen_synth"/>
    <property type="match status" value="1"/>
</dbReference>
<dbReference type="PANTHER" id="PTHR45825:SF11">
    <property type="entry name" value="ALPHA AMYLASE DOMAIN-CONTAINING PROTEIN"/>
    <property type="match status" value="1"/>
</dbReference>
<keyword evidence="5 8" id="KW-0328">Glycosyltransferase</keyword>
<dbReference type="EMBL" id="CP149822">
    <property type="protein sequence ID" value="WZN40972.1"/>
    <property type="molecule type" value="Genomic_DNA"/>
</dbReference>
<evidence type="ECO:0000259" key="10">
    <source>
        <dbReference type="Pfam" id="PF08323"/>
    </source>
</evidence>
<dbReference type="CDD" id="cd03791">
    <property type="entry name" value="GT5_Glycogen_synthase_DULL1-like"/>
    <property type="match status" value="1"/>
</dbReference>
<sequence length="473" mass="53049">MEILHVSAECYPAAKVGGLADVVGALPKYQFQEGAIAKVVIPAYRNAFRESGKYQFELVHQGGLWLGHDWYHFNIWKENANALGFDFYQVDIPGLLDTPNVYGYANDTERFLAFQVAVLDWLSEWQHQPDVVHCHDHHTGLIPFLLKYGRKYSGLKDIPTVLTIHNAQYQGQFGWDKLYLIPSFDLWKSGLLDWNGAINPLASAIKCAWRINTVSPSYMEELYHAANGLEGLLNAERSKARGILNGIDDDVWNPSTDPMLPANYGIKDVTKGKKANKESICEEYGFKKELPLFVFIGRLVGDKGADLIPDAVGRALYDHAGAFNCLILGSGDAHIEWRMQQARHVNGEHFGVYIGYNEALSHRLYAGADFLLMPSRVEPCGLNQMYAMRYGSIPIVRSTGGLRDTVTDFGDEGGTGVRFFQPTGSDLHHAIGRALELYSTKTTFNKIRKAGMQQDHSWNKAARQYMDLYTSLT</sequence>
<dbReference type="InterPro" id="IPR011835">
    <property type="entry name" value="GS/SS"/>
</dbReference>
<dbReference type="EC" id="2.4.1.21" evidence="8"/>
<feature type="binding site" evidence="8">
    <location>
        <position position="15"/>
    </location>
    <ligand>
        <name>ADP-alpha-D-glucose</name>
        <dbReference type="ChEBI" id="CHEBI:57498"/>
    </ligand>
</feature>
<evidence type="ECO:0000256" key="4">
    <source>
        <dbReference type="ARBA" id="ARBA00010281"/>
    </source>
</evidence>
<keyword evidence="7 8" id="KW-0320">Glycogen biosynthesis</keyword>
<dbReference type="Gene3D" id="3.40.50.2000">
    <property type="entry name" value="Glycogen Phosphorylase B"/>
    <property type="match status" value="2"/>
</dbReference>
<evidence type="ECO:0000256" key="7">
    <source>
        <dbReference type="ARBA" id="ARBA00023056"/>
    </source>
</evidence>
<organism evidence="11 12">
    <name type="scientific">Chitinophaga pollutisoli</name>
    <dbReference type="NCBI Taxonomy" id="3133966"/>
    <lineage>
        <taxon>Bacteria</taxon>
        <taxon>Pseudomonadati</taxon>
        <taxon>Bacteroidota</taxon>
        <taxon>Chitinophagia</taxon>
        <taxon>Chitinophagales</taxon>
        <taxon>Chitinophagaceae</taxon>
        <taxon>Chitinophaga</taxon>
    </lineage>
</organism>
<evidence type="ECO:0000256" key="6">
    <source>
        <dbReference type="ARBA" id="ARBA00022679"/>
    </source>
</evidence>
<gene>
    <name evidence="8" type="primary">glgA</name>
    <name evidence="11" type="ORF">WJU16_23705</name>
</gene>
<comment type="similarity">
    <text evidence="4 8">Belongs to the glycosyltransferase 1 family. Bacterial/plant glycogen synthase subfamily.</text>
</comment>
<proteinExistence type="inferred from homology"/>
<dbReference type="SUPFAM" id="SSF53756">
    <property type="entry name" value="UDP-Glycosyltransferase/glycogen phosphorylase"/>
    <property type="match status" value="1"/>
</dbReference>
<name>A0ABZ2YNU3_9BACT</name>
<evidence type="ECO:0000313" key="11">
    <source>
        <dbReference type="EMBL" id="WZN40972.1"/>
    </source>
</evidence>
<dbReference type="GO" id="GO:0009011">
    <property type="term" value="F:alpha-1,4-glucan glucosyltransferase (ADP-glucose donor) activity"/>
    <property type="evidence" value="ECO:0007669"/>
    <property type="project" value="UniProtKB-EC"/>
</dbReference>
<evidence type="ECO:0000256" key="5">
    <source>
        <dbReference type="ARBA" id="ARBA00022676"/>
    </source>
</evidence>
<dbReference type="InterPro" id="IPR013534">
    <property type="entry name" value="Starch_synth_cat_dom"/>
</dbReference>
<feature type="domain" description="Glycosyl transferase family 1" evidence="9">
    <location>
        <begin position="278"/>
        <end position="443"/>
    </location>
</feature>
<accession>A0ABZ2YNU3</accession>